<evidence type="ECO:0000256" key="10">
    <source>
        <dbReference type="PIRSR" id="PIRSR500133-1"/>
    </source>
</evidence>
<feature type="compositionally biased region" description="Basic and acidic residues" evidence="13">
    <location>
        <begin position="486"/>
        <end position="497"/>
    </location>
</feature>
<feature type="binding site" evidence="12">
    <location>
        <begin position="144"/>
        <end position="145"/>
    </location>
    <ligand>
        <name>NAD(+)</name>
        <dbReference type="ChEBI" id="CHEBI:57540"/>
    </ligand>
</feature>
<feature type="binding site" evidence="11">
    <location>
        <begin position="234"/>
        <end position="238"/>
    </location>
    <ligand>
        <name>substrate</name>
    </ligand>
</feature>
<feature type="binding site" evidence="11">
    <location>
        <begin position="175"/>
        <end position="179"/>
    </location>
    <ligand>
        <name>substrate</name>
    </ligand>
</feature>
<evidence type="ECO:0000256" key="13">
    <source>
        <dbReference type="SAM" id="MobiDB-lite"/>
    </source>
</evidence>
<dbReference type="GO" id="GO:0005634">
    <property type="term" value="C:nucleus"/>
    <property type="evidence" value="ECO:0007669"/>
    <property type="project" value="TreeGrafter"/>
</dbReference>
<organism evidence="15 16">
    <name type="scientific">Albula goreensis</name>
    <dbReference type="NCBI Taxonomy" id="1534307"/>
    <lineage>
        <taxon>Eukaryota</taxon>
        <taxon>Metazoa</taxon>
        <taxon>Chordata</taxon>
        <taxon>Craniata</taxon>
        <taxon>Vertebrata</taxon>
        <taxon>Euteleostomi</taxon>
        <taxon>Actinopterygii</taxon>
        <taxon>Neopterygii</taxon>
        <taxon>Teleostei</taxon>
        <taxon>Albuliformes</taxon>
        <taxon>Albulidae</taxon>
        <taxon>Albula</taxon>
    </lineage>
</organism>
<dbReference type="Pfam" id="PF00984">
    <property type="entry name" value="UDPG_MGDP_dh"/>
    <property type="match status" value="1"/>
</dbReference>
<dbReference type="EC" id="1.1.1.22" evidence="4 9"/>
<feature type="binding site" evidence="11">
    <location>
        <begin position="352"/>
        <end position="353"/>
    </location>
    <ligand>
        <name>substrate</name>
    </ligand>
</feature>
<dbReference type="Pfam" id="PF03721">
    <property type="entry name" value="UDPG_MGDP_dh_N"/>
    <property type="match status" value="1"/>
</dbReference>
<dbReference type="FunFam" id="1.20.5.100:FF:000001">
    <property type="entry name" value="UDP-glucose 6-dehydrogenase"/>
    <property type="match status" value="1"/>
</dbReference>
<evidence type="ECO:0000256" key="4">
    <source>
        <dbReference type="ARBA" id="ARBA00012954"/>
    </source>
</evidence>
<feature type="domain" description="UDP-glucose/GDP-mannose dehydrogenase C-terminal" evidence="14">
    <location>
        <begin position="346"/>
        <end position="459"/>
    </location>
</feature>
<dbReference type="Pfam" id="PF03720">
    <property type="entry name" value="UDPG_MGDP_dh_C"/>
    <property type="match status" value="1"/>
</dbReference>
<dbReference type="SMART" id="SM00984">
    <property type="entry name" value="UDPG_MGDP_dh_C"/>
    <property type="match status" value="1"/>
</dbReference>
<comment type="catalytic activity">
    <reaction evidence="8 9">
        <text>UDP-alpha-D-glucose + 2 NAD(+) + H2O = UDP-alpha-D-glucuronate + 2 NADH + 3 H(+)</text>
        <dbReference type="Rhea" id="RHEA:23596"/>
        <dbReference type="ChEBI" id="CHEBI:15377"/>
        <dbReference type="ChEBI" id="CHEBI:15378"/>
        <dbReference type="ChEBI" id="CHEBI:57540"/>
        <dbReference type="ChEBI" id="CHEBI:57945"/>
        <dbReference type="ChEBI" id="CHEBI:58052"/>
        <dbReference type="ChEBI" id="CHEBI:58885"/>
        <dbReference type="EC" id="1.1.1.22"/>
    </reaction>
</comment>
<comment type="caution">
    <text evidence="15">The sequence shown here is derived from an EMBL/GenBank/DDBJ whole genome shotgun (WGS) entry which is preliminary data.</text>
</comment>
<dbReference type="PIRSF" id="PIRSF500133">
    <property type="entry name" value="UDPglc_DH_euk"/>
    <property type="match status" value="1"/>
</dbReference>
<dbReference type="InterPro" id="IPR014026">
    <property type="entry name" value="UDP-Glc/GDP-Man_DH_dimer"/>
</dbReference>
<evidence type="ECO:0000256" key="11">
    <source>
        <dbReference type="PIRSR" id="PIRSR500133-2"/>
    </source>
</evidence>
<feature type="binding site" evidence="12">
    <location>
        <begin position="103"/>
        <end position="107"/>
    </location>
    <ligand>
        <name>NAD(+)</name>
        <dbReference type="ChEBI" id="CHEBI:57540"/>
    </ligand>
</feature>
<dbReference type="Gene3D" id="1.20.5.100">
    <property type="entry name" value="Cytochrome c1, transmembrane anchor, C-terminal"/>
    <property type="match status" value="1"/>
</dbReference>
<comment type="function">
    <text evidence="9">Involved in the biosynthesis of glycosaminoglycans; hyaluronan, chondroitin sulfate, and heparan sulfate.</text>
</comment>
<comment type="pathway">
    <text evidence="1">Nucleotide-sugar biosynthesis; UDP-alpha-D-glucuronate biosynthesis; UDP-alpha-D-glucuronate from UDP-alpha-D-glucose: step 1/1.</text>
</comment>
<gene>
    <name evidence="15" type="ORF">AGOR_G00017440</name>
</gene>
<feature type="binding site" evidence="12">
    <location>
        <position position="55"/>
    </location>
    <ligand>
        <name>NAD(+)</name>
        <dbReference type="ChEBI" id="CHEBI:57540"/>
    </ligand>
</feature>
<dbReference type="InterPro" id="IPR036220">
    <property type="entry name" value="UDP-Glc/GDP-Man_DH_C_sf"/>
</dbReference>
<comment type="subunit">
    <text evidence="3">Homohexamer.</text>
</comment>
<dbReference type="NCBIfam" id="TIGR03026">
    <property type="entry name" value="NDP-sugDHase"/>
    <property type="match status" value="1"/>
</dbReference>
<feature type="binding site" evidence="12">
    <location>
        <begin position="290"/>
        <end position="293"/>
    </location>
    <ligand>
        <name>NAD(+)</name>
        <dbReference type="ChEBI" id="CHEBI:57540"/>
    </ligand>
</feature>
<feature type="binding site" evidence="12">
    <location>
        <position position="50"/>
    </location>
    <ligand>
        <name>NAD(+)</name>
        <dbReference type="ChEBI" id="CHEBI:57540"/>
    </ligand>
</feature>
<feature type="binding site" evidence="12">
    <location>
        <position position="360"/>
    </location>
    <ligand>
        <name>NAD(+)</name>
        <dbReference type="ChEBI" id="CHEBI:57540"/>
    </ligand>
</feature>
<feature type="binding site" evidence="11">
    <location>
        <position position="454"/>
    </location>
    <ligand>
        <name>substrate</name>
    </ligand>
</feature>
<feature type="region of interest" description="Disordered" evidence="13">
    <location>
        <begin position="480"/>
        <end position="504"/>
    </location>
</feature>
<evidence type="ECO:0000256" key="3">
    <source>
        <dbReference type="ARBA" id="ARBA00011643"/>
    </source>
</evidence>
<dbReference type="AlphaFoldDB" id="A0A8T3E6Y7"/>
<evidence type="ECO:0000259" key="14">
    <source>
        <dbReference type="SMART" id="SM00984"/>
    </source>
</evidence>
<evidence type="ECO:0000256" key="8">
    <source>
        <dbReference type="ARBA" id="ARBA00047473"/>
    </source>
</evidence>
<dbReference type="GO" id="GO:0003979">
    <property type="term" value="F:UDP-glucose 6-dehydrogenase activity"/>
    <property type="evidence" value="ECO:0007669"/>
    <property type="project" value="UniProtKB-EC"/>
</dbReference>
<dbReference type="EMBL" id="JAERUA010000002">
    <property type="protein sequence ID" value="KAI1902588.1"/>
    <property type="molecule type" value="Genomic_DNA"/>
</dbReference>
<dbReference type="GO" id="GO:0051287">
    <property type="term" value="F:NAD binding"/>
    <property type="evidence" value="ECO:0007669"/>
    <property type="project" value="InterPro"/>
</dbReference>
<dbReference type="InterPro" id="IPR036291">
    <property type="entry name" value="NAD(P)-bd_dom_sf"/>
</dbReference>
<dbReference type="PANTHER" id="PTHR11374">
    <property type="entry name" value="UDP-GLUCOSE DEHYDROGENASE/UDP-MANNAC DEHYDROGENASE"/>
    <property type="match status" value="1"/>
</dbReference>
<feature type="binding site" evidence="12">
    <location>
        <begin position="25"/>
        <end position="30"/>
    </location>
    <ligand>
        <name>NAD(+)</name>
        <dbReference type="ChEBI" id="CHEBI:57540"/>
    </ligand>
</feature>
<dbReference type="OrthoDB" id="5059218at2759"/>
<dbReference type="InterPro" id="IPR017476">
    <property type="entry name" value="UDP-Glc/GDP-Man"/>
</dbReference>
<dbReference type="InterPro" id="IPR028356">
    <property type="entry name" value="UDPglc_DH_euk"/>
</dbReference>
<dbReference type="SUPFAM" id="SSF52413">
    <property type="entry name" value="UDP-glucose/GDP-mannose dehydrogenase C-terminal domain"/>
    <property type="match status" value="1"/>
</dbReference>
<keyword evidence="16" id="KW-1185">Reference proteome</keyword>
<evidence type="ECO:0000256" key="6">
    <source>
        <dbReference type="ARBA" id="ARBA00023002"/>
    </source>
</evidence>
<evidence type="ECO:0000256" key="7">
    <source>
        <dbReference type="ARBA" id="ARBA00023027"/>
    </source>
</evidence>
<dbReference type="FunFam" id="3.40.50.720:FF:000114">
    <property type="entry name" value="UDP-glucose 6-dehydrogenase"/>
    <property type="match status" value="1"/>
</dbReference>
<protein>
    <recommendedName>
        <fullName evidence="5 9">UDP-glucose 6-dehydrogenase</fullName>
        <ecNumber evidence="4 9">1.1.1.22</ecNumber>
    </recommendedName>
</protein>
<proteinExistence type="inferred from homology"/>
<keyword evidence="6 9" id="KW-0560">Oxidoreductase</keyword>
<evidence type="ECO:0000256" key="12">
    <source>
        <dbReference type="PIRSR" id="PIRSR500133-3"/>
    </source>
</evidence>
<evidence type="ECO:0000313" key="16">
    <source>
        <dbReference type="Proteomes" id="UP000829720"/>
    </source>
</evidence>
<dbReference type="FunFam" id="3.40.50.720:FF:000032">
    <property type="entry name" value="UDP-glucose 6-dehydrogenase"/>
    <property type="match status" value="1"/>
</dbReference>
<dbReference type="Gene3D" id="3.40.50.720">
    <property type="entry name" value="NAD(P)-binding Rossmann-like Domain"/>
    <property type="match status" value="2"/>
</dbReference>
<accession>A0A8T3E6Y7</accession>
<dbReference type="Proteomes" id="UP000829720">
    <property type="component" value="Unassembled WGS sequence"/>
</dbReference>
<feature type="binding site" evidence="11">
    <location>
        <position position="274"/>
    </location>
    <ligand>
        <name>substrate</name>
    </ligand>
</feature>
<dbReference type="InterPro" id="IPR001732">
    <property type="entry name" value="UDP-Glc/GDP-Man_DH_N"/>
</dbReference>
<sequence length="504" mass="56490">MTSFEYGYHSLRSRMVEVKRICCIGAGYVGGPTCSVIAQMCPEVMVTVVDVNEDRIRAWNSENLPIFEPGLQEVVESCRGINLFFSTDIDKAIQDADLIFISVNTPTKTFGIGKGRAADLKYIEACARRIADVSSGHKIVVEKSTVPVRAAESIRRIFNANTKSSLNFQVLSNPEFLAEGTAISDLMNPDRVLIGGDETPEGQRAIEALHRIYEHWVPKSKIITTNTWSSELSKLAANAFLAQRISSINSISALCEVTGADVEEVAHAIGTDQRIGSRFLKASVGFGGSCFQKDVLNLVYLCEALNLCEVARYWQQVIEINDYQRKRFSSRIIGCLFNTVTDKKIALLGFAFKKDTGDTRESSSIYISRYLMDEGARLHIYDPKVKKEQIVQDLSYGDDPSRVSRLVTISADPHDACEDAHAIVICTEWDMFKELDYKRIYDAMLKPAFIFDGRRILDSLHEQLQYIGFQVETIGKRVKQRVSLTPKKDTTTPDHHPASKRTKQ</sequence>
<dbReference type="InterPro" id="IPR008927">
    <property type="entry name" value="6-PGluconate_DH-like_C_sf"/>
</dbReference>
<feature type="binding site" evidence="12">
    <location>
        <position position="179"/>
    </location>
    <ligand>
        <name>NAD(+)</name>
        <dbReference type="ChEBI" id="CHEBI:57540"/>
    </ligand>
</feature>
<comment type="similarity">
    <text evidence="2 9">Belongs to the UDP-glucose/GDP-mannose dehydrogenase family.</text>
</comment>
<dbReference type="InterPro" id="IPR014027">
    <property type="entry name" value="UDP-Glc/GDP-Man_DH_C"/>
</dbReference>
<keyword evidence="7 9" id="KW-0520">NAD</keyword>
<evidence type="ECO:0000256" key="2">
    <source>
        <dbReference type="ARBA" id="ARBA00006601"/>
    </source>
</evidence>
<evidence type="ECO:0000256" key="1">
    <source>
        <dbReference type="ARBA" id="ARBA00004701"/>
    </source>
</evidence>
<feature type="active site" description="Nucleophile" evidence="10">
    <location>
        <position position="290"/>
    </location>
</feature>
<dbReference type="PANTHER" id="PTHR11374:SF63">
    <property type="entry name" value="UDP-GLUCOSE 6-DEHYDROGENASE"/>
    <property type="match status" value="1"/>
</dbReference>
<dbReference type="PIRSF" id="PIRSF000124">
    <property type="entry name" value="UDPglc_GDPman_dh"/>
    <property type="match status" value="1"/>
</dbReference>
<dbReference type="SUPFAM" id="SSF48179">
    <property type="entry name" value="6-phosphogluconate dehydrogenase C-terminal domain-like"/>
    <property type="match status" value="1"/>
</dbReference>
<feature type="binding site" evidence="11">
    <location>
        <begin position="281"/>
        <end position="287"/>
    </location>
    <ligand>
        <name>substrate</name>
    </ligand>
</feature>
<dbReference type="SUPFAM" id="SSF51735">
    <property type="entry name" value="NAD(P)-binding Rossmann-fold domains"/>
    <property type="match status" value="1"/>
</dbReference>
<evidence type="ECO:0000256" key="5">
    <source>
        <dbReference type="ARBA" id="ARBA00015132"/>
    </source>
</evidence>
<dbReference type="GO" id="GO:0006024">
    <property type="term" value="P:glycosaminoglycan biosynthetic process"/>
    <property type="evidence" value="ECO:0007669"/>
    <property type="project" value="TreeGrafter"/>
</dbReference>
<name>A0A8T3E6Y7_9TELE</name>
<evidence type="ECO:0000313" key="15">
    <source>
        <dbReference type="EMBL" id="KAI1902588.1"/>
    </source>
</evidence>
<evidence type="ECO:0000256" key="9">
    <source>
        <dbReference type="PIRNR" id="PIRNR000124"/>
    </source>
</evidence>
<reference evidence="15" key="1">
    <citation type="submission" date="2021-01" db="EMBL/GenBank/DDBJ databases">
        <authorList>
            <person name="Zahm M."/>
            <person name="Roques C."/>
            <person name="Cabau C."/>
            <person name="Klopp C."/>
            <person name="Donnadieu C."/>
            <person name="Jouanno E."/>
            <person name="Lampietro C."/>
            <person name="Louis A."/>
            <person name="Herpin A."/>
            <person name="Echchiki A."/>
            <person name="Berthelot C."/>
            <person name="Parey E."/>
            <person name="Roest-Crollius H."/>
            <person name="Braasch I."/>
            <person name="Postlethwait J."/>
            <person name="Bobe J."/>
            <person name="Montfort J."/>
            <person name="Bouchez O."/>
            <person name="Begum T."/>
            <person name="Mejri S."/>
            <person name="Adams A."/>
            <person name="Chen W.-J."/>
            <person name="Guiguen Y."/>
        </authorList>
    </citation>
    <scope>NUCLEOTIDE SEQUENCE</scope>
    <source>
        <tissue evidence="15">Blood</tissue>
    </source>
</reference>